<accession>A0AAN6LP45</accession>
<protein>
    <submittedName>
        <fullName evidence="1">Uncharacterized protein</fullName>
    </submittedName>
</protein>
<name>A0AAN6LP45_9PLEO</name>
<sequence length="226" mass="24876">MVTSSTILPVYHRDSSFRMPFAANEGAALSIGTPLPDNRHSSSTVSFRQDIYFGSQANTAVRGNGRTPSLWNWHPYIDRTIAVLGLAIGIAQFIRGLVDHKMAAANDNMPSQQIHHIKDAPLPGCDCNECLTSDSWPTDAPDEQLEKPYEAPQEDLNRRAAQSFQKTRVAVVMCLNAAEASAKTKEVVKLCLDTAKAHAKTREAVRLCLEEKIALEVKAREAFKDA</sequence>
<comment type="caution">
    <text evidence="1">The sequence shown here is derived from an EMBL/GenBank/DDBJ whole genome shotgun (WGS) entry which is preliminary data.</text>
</comment>
<evidence type="ECO:0000313" key="2">
    <source>
        <dbReference type="Proteomes" id="UP001280581"/>
    </source>
</evidence>
<proteinExistence type="predicted"/>
<gene>
    <name evidence="1" type="ORF">GRF29_185g960666</name>
</gene>
<evidence type="ECO:0000313" key="1">
    <source>
        <dbReference type="EMBL" id="KAK3201447.1"/>
    </source>
</evidence>
<dbReference type="Proteomes" id="UP001280581">
    <property type="component" value="Unassembled WGS sequence"/>
</dbReference>
<reference evidence="1 2" key="1">
    <citation type="submission" date="2021-02" db="EMBL/GenBank/DDBJ databases">
        <title>Genome assembly of Pseudopithomyces chartarum.</title>
        <authorList>
            <person name="Jauregui R."/>
            <person name="Singh J."/>
            <person name="Voisey C."/>
        </authorList>
    </citation>
    <scope>NUCLEOTIDE SEQUENCE [LARGE SCALE GENOMIC DNA]</scope>
    <source>
        <strain evidence="1 2">AGR01</strain>
    </source>
</reference>
<dbReference type="AlphaFoldDB" id="A0AAN6LP45"/>
<dbReference type="EMBL" id="WVTA01000016">
    <property type="protein sequence ID" value="KAK3201447.1"/>
    <property type="molecule type" value="Genomic_DNA"/>
</dbReference>
<keyword evidence="2" id="KW-1185">Reference proteome</keyword>
<organism evidence="1 2">
    <name type="scientific">Pseudopithomyces chartarum</name>
    <dbReference type="NCBI Taxonomy" id="1892770"/>
    <lineage>
        <taxon>Eukaryota</taxon>
        <taxon>Fungi</taxon>
        <taxon>Dikarya</taxon>
        <taxon>Ascomycota</taxon>
        <taxon>Pezizomycotina</taxon>
        <taxon>Dothideomycetes</taxon>
        <taxon>Pleosporomycetidae</taxon>
        <taxon>Pleosporales</taxon>
        <taxon>Massarineae</taxon>
        <taxon>Didymosphaeriaceae</taxon>
        <taxon>Pseudopithomyces</taxon>
    </lineage>
</organism>